<reference evidence="2 3" key="2">
    <citation type="submission" date="2014-03" db="EMBL/GenBank/DDBJ databases">
        <title>The Genome Sequence of Anncaliia algerae insect isolate PRA339.</title>
        <authorList>
            <consortium name="The Broad Institute Genome Sequencing Platform"/>
            <consortium name="The Broad Institute Genome Sequencing Center for Infectious Disease"/>
            <person name="Cuomo C."/>
            <person name="Becnel J."/>
            <person name="Sanscrainte N."/>
            <person name="Walker B."/>
            <person name="Young S.K."/>
            <person name="Zeng Q."/>
            <person name="Gargeya S."/>
            <person name="Fitzgerald M."/>
            <person name="Haas B."/>
            <person name="Abouelleil A."/>
            <person name="Alvarado L."/>
            <person name="Arachchi H.M."/>
            <person name="Berlin A.M."/>
            <person name="Chapman S.B."/>
            <person name="Dewar J."/>
            <person name="Goldberg J."/>
            <person name="Griggs A."/>
            <person name="Gujja S."/>
            <person name="Hansen M."/>
            <person name="Howarth C."/>
            <person name="Imamovic A."/>
            <person name="Larimer J."/>
            <person name="McCowan C."/>
            <person name="Murphy C."/>
            <person name="Neiman D."/>
            <person name="Pearson M."/>
            <person name="Priest M."/>
            <person name="Roberts A."/>
            <person name="Saif S."/>
            <person name="Shea T."/>
            <person name="Sisk P."/>
            <person name="Sykes S."/>
            <person name="Wortman J."/>
            <person name="Nusbaum C."/>
            <person name="Birren B."/>
        </authorList>
    </citation>
    <scope>NUCLEOTIDE SEQUENCE [LARGE SCALE GENOMIC DNA]</scope>
    <source>
        <strain evidence="2 3">PRA339</strain>
    </source>
</reference>
<organism evidence="2 3">
    <name type="scientific">Anncaliia algerae PRA339</name>
    <dbReference type="NCBI Taxonomy" id="1288291"/>
    <lineage>
        <taxon>Eukaryota</taxon>
        <taxon>Fungi</taxon>
        <taxon>Fungi incertae sedis</taxon>
        <taxon>Microsporidia</taxon>
        <taxon>Tubulinosematoidea</taxon>
        <taxon>Tubulinosematidae</taxon>
        <taxon>Anncaliia</taxon>
    </lineage>
</organism>
<feature type="domain" description="ISXO2-like transposase" evidence="1">
    <location>
        <begin position="94"/>
        <end position="240"/>
    </location>
</feature>
<dbReference type="VEuPathDB" id="MicrosporidiaDB:H312_03448"/>
<dbReference type="InterPro" id="IPR053164">
    <property type="entry name" value="IS1016-like_transposase"/>
</dbReference>
<sequence length="256" mass="30060">MSLVIFNRSIDKYSWRCMKKSCKSYKRYTSIRKESFFDNFNIRLKDILIIILKYSCKQQRHQIVLGVDVTYNTIKKVLNRLTNLMPETDFKNNKLGGPGVLIQVDETMLNFKVKSHRGRSPRNKTDSLCIVEVKDKITRAYAIIIPNKKQETLVPIICDQVASNSIIWIDEHKSYSKLRNYNFVHGTVCHKYQFIDKVTNVNTQAVESFNNLIKLEIKKRKGVKTEDRKSFLKEFLFLFNNKSNLLFSIFNLIKVS</sequence>
<reference evidence="3" key="1">
    <citation type="submission" date="2013-02" db="EMBL/GenBank/DDBJ databases">
        <authorList>
            <consortium name="The Broad Institute Genome Sequencing Platform"/>
            <person name="Cuomo C."/>
            <person name="Becnel J."/>
            <person name="Sanscrainte N."/>
            <person name="Walker B."/>
            <person name="Young S.K."/>
            <person name="Zeng Q."/>
            <person name="Gargeya S."/>
            <person name="Fitzgerald M."/>
            <person name="Haas B."/>
            <person name="Abouelleil A."/>
            <person name="Alvarado L."/>
            <person name="Arachchi H.M."/>
            <person name="Berlin A.M."/>
            <person name="Chapman S.B."/>
            <person name="Dewar J."/>
            <person name="Goldberg J."/>
            <person name="Griggs A."/>
            <person name="Gujja S."/>
            <person name="Hansen M."/>
            <person name="Howarth C."/>
            <person name="Imamovic A."/>
            <person name="Larimer J."/>
            <person name="McCowan C."/>
            <person name="Murphy C."/>
            <person name="Neiman D."/>
            <person name="Pearson M."/>
            <person name="Priest M."/>
            <person name="Roberts A."/>
            <person name="Saif S."/>
            <person name="Shea T."/>
            <person name="Sisk P."/>
            <person name="Sykes S."/>
            <person name="Wortman J."/>
            <person name="Nusbaum C."/>
            <person name="Birren B."/>
        </authorList>
    </citation>
    <scope>NUCLEOTIDE SEQUENCE [LARGE SCALE GENOMIC DNA]</scope>
    <source>
        <strain evidence="3">PRA339</strain>
    </source>
</reference>
<dbReference type="EMBL" id="KK365339">
    <property type="protein sequence ID" value="KCZ79165.1"/>
    <property type="molecule type" value="Genomic_DNA"/>
</dbReference>
<dbReference type="InterPro" id="IPR024445">
    <property type="entry name" value="Tnp_ISXO2-like"/>
</dbReference>
<dbReference type="PANTHER" id="PTHR47163">
    <property type="entry name" value="DDE_TNP_IS1595 DOMAIN-CONTAINING PROTEIN"/>
    <property type="match status" value="1"/>
</dbReference>
<dbReference type="NCBIfam" id="NF033547">
    <property type="entry name" value="transpos_IS1595"/>
    <property type="match status" value="1"/>
</dbReference>
<dbReference type="Pfam" id="PF12762">
    <property type="entry name" value="DDE_Tnp_IS1595"/>
    <property type="match status" value="1"/>
</dbReference>
<name>A0A059EW82_9MICR</name>
<protein>
    <recommendedName>
        <fullName evidence="1">ISXO2-like transposase domain-containing protein</fullName>
    </recommendedName>
</protein>
<evidence type="ECO:0000313" key="3">
    <source>
        <dbReference type="Proteomes" id="UP000030655"/>
    </source>
</evidence>
<evidence type="ECO:0000259" key="1">
    <source>
        <dbReference type="SMART" id="SM01126"/>
    </source>
</evidence>
<dbReference type="Proteomes" id="UP000030655">
    <property type="component" value="Unassembled WGS sequence"/>
</dbReference>
<dbReference type="SMART" id="SM01126">
    <property type="entry name" value="DDE_Tnp_IS1595"/>
    <property type="match status" value="1"/>
</dbReference>
<evidence type="ECO:0000313" key="2">
    <source>
        <dbReference type="EMBL" id="KCZ79165.1"/>
    </source>
</evidence>
<accession>A0A059EW82</accession>
<dbReference type="PANTHER" id="PTHR47163:SF2">
    <property type="entry name" value="SI:DKEY-17M8.2"/>
    <property type="match status" value="1"/>
</dbReference>
<keyword evidence="3" id="KW-1185">Reference proteome</keyword>
<gene>
    <name evidence="2" type="ORF">H312_03448</name>
</gene>
<dbReference type="AlphaFoldDB" id="A0A059EW82"/>
<dbReference type="HOGENOM" id="CLU_044348_0_0_1"/>
<proteinExistence type="predicted"/>